<dbReference type="EMBL" id="CM056792">
    <property type="protein sequence ID" value="KAJ8722190.1"/>
    <property type="molecule type" value="Genomic_DNA"/>
</dbReference>
<comment type="caution">
    <text evidence="1">The sequence shown here is derived from an EMBL/GenBank/DDBJ whole genome shotgun (WGS) entry which is preliminary data.</text>
</comment>
<evidence type="ECO:0000313" key="2">
    <source>
        <dbReference type="Proteomes" id="UP001231649"/>
    </source>
</evidence>
<dbReference type="Proteomes" id="UP001231649">
    <property type="component" value="Chromosome 16"/>
</dbReference>
<evidence type="ECO:0000313" key="1">
    <source>
        <dbReference type="EMBL" id="KAJ8722190.1"/>
    </source>
</evidence>
<sequence length="134" mass="14905">MMGYTILEMDNMPEVLKNKPRWMTCATLALAIIVITASAISLGAFIGYTYCYIEHRSNMAGNLTHSMNFQIVQLPAMMDSFGNLTTNTKRTINGALSSVIITRLLNIGQELMSEEVAMQSCTNDTPAEMFHLFL</sequence>
<accession>A0ACC2QP93</accession>
<keyword evidence="2" id="KW-1185">Reference proteome</keyword>
<organism evidence="1 2">
    <name type="scientific">Mythimna loreyi</name>
    <dbReference type="NCBI Taxonomy" id="667449"/>
    <lineage>
        <taxon>Eukaryota</taxon>
        <taxon>Metazoa</taxon>
        <taxon>Ecdysozoa</taxon>
        <taxon>Arthropoda</taxon>
        <taxon>Hexapoda</taxon>
        <taxon>Insecta</taxon>
        <taxon>Pterygota</taxon>
        <taxon>Neoptera</taxon>
        <taxon>Endopterygota</taxon>
        <taxon>Lepidoptera</taxon>
        <taxon>Glossata</taxon>
        <taxon>Ditrysia</taxon>
        <taxon>Noctuoidea</taxon>
        <taxon>Noctuidae</taxon>
        <taxon>Noctuinae</taxon>
        <taxon>Hadenini</taxon>
        <taxon>Mythimna</taxon>
    </lineage>
</organism>
<gene>
    <name evidence="1" type="ORF">PYW08_004592</name>
</gene>
<name>A0ACC2QP93_9NEOP</name>
<proteinExistence type="predicted"/>
<protein>
    <submittedName>
        <fullName evidence="1">Uncharacterized protein</fullName>
    </submittedName>
</protein>
<reference evidence="1" key="1">
    <citation type="submission" date="2023-03" db="EMBL/GenBank/DDBJ databases">
        <title>Chromosome-level genomes of two armyworms, Mythimna separata and Mythimna loreyi, provide insights into the biosynthesis and reception of sex pheromones.</title>
        <authorList>
            <person name="Zhao H."/>
        </authorList>
    </citation>
    <scope>NUCLEOTIDE SEQUENCE</scope>
    <source>
        <strain evidence="1">BeijingLab</strain>
    </source>
</reference>